<organism evidence="2 3">
    <name type="scientific">Pinctada imbricata</name>
    <name type="common">Atlantic pearl-oyster</name>
    <name type="synonym">Pinctada martensii</name>
    <dbReference type="NCBI Taxonomy" id="66713"/>
    <lineage>
        <taxon>Eukaryota</taxon>
        <taxon>Metazoa</taxon>
        <taxon>Spiralia</taxon>
        <taxon>Lophotrochozoa</taxon>
        <taxon>Mollusca</taxon>
        <taxon>Bivalvia</taxon>
        <taxon>Autobranchia</taxon>
        <taxon>Pteriomorphia</taxon>
        <taxon>Pterioida</taxon>
        <taxon>Pterioidea</taxon>
        <taxon>Pteriidae</taxon>
        <taxon>Pinctada</taxon>
    </lineage>
</organism>
<reference evidence="2" key="1">
    <citation type="submission" date="2019-08" db="EMBL/GenBank/DDBJ databases">
        <title>The improved chromosome-level genome for the pearl oyster Pinctada fucata martensii using PacBio sequencing and Hi-C.</title>
        <authorList>
            <person name="Zheng Z."/>
        </authorList>
    </citation>
    <scope>NUCLEOTIDE SEQUENCE</scope>
    <source>
        <strain evidence="2">ZZ-2019</strain>
        <tissue evidence="2">Adductor muscle</tissue>
    </source>
</reference>
<name>A0AA89C8M8_PINIB</name>
<feature type="compositionally biased region" description="Basic and acidic residues" evidence="1">
    <location>
        <begin position="345"/>
        <end position="356"/>
    </location>
</feature>
<dbReference type="EMBL" id="VSWD01000005">
    <property type="protein sequence ID" value="KAK3104028.1"/>
    <property type="molecule type" value="Genomic_DNA"/>
</dbReference>
<evidence type="ECO:0000313" key="3">
    <source>
        <dbReference type="Proteomes" id="UP001186944"/>
    </source>
</evidence>
<feature type="compositionally biased region" description="Acidic residues" evidence="1">
    <location>
        <begin position="366"/>
        <end position="378"/>
    </location>
</feature>
<keyword evidence="3" id="KW-1185">Reference proteome</keyword>
<feature type="region of interest" description="Disordered" evidence="1">
    <location>
        <begin position="329"/>
        <end position="378"/>
    </location>
</feature>
<protein>
    <submittedName>
        <fullName evidence="2">Uncharacterized protein</fullName>
    </submittedName>
</protein>
<dbReference type="AlphaFoldDB" id="A0AA89C8M8"/>
<evidence type="ECO:0000256" key="1">
    <source>
        <dbReference type="SAM" id="MobiDB-lite"/>
    </source>
</evidence>
<proteinExistence type="predicted"/>
<sequence>MNNTTDVRQTGLKQKQNSLPETSFDSGYCSPMHRPIKIEPPSPELPMLSNSLQVSPLKMTSLQREDSLMNEMLERPSSSFEDTGGIASEWEKDFFNNFEENLFNFDFDEKTIDDILKSPKGKVAMNELMRSPKGKAIMNSPKGKMIKDKMRYYNTPEHSGSGMETFIKVSPGILSPSDPNLLSATPMKPNTKSALKISRRKLALVASGKEDVEDYDEAGYTGSGSSVVKFKQIGPNSVLNCSVVNVVNNDQIPTLASCSSGWPSKEKLKFARDIFKRTLEKAVEEDQMKKKLQETQAEVKTHVAKKKKKSVKFQENHAKYPELKHALEKPSISKRSKRNRFPSIKLRESKDSEKEINSTTPFYPDHEEEEYDDEDLDEDYGSDIWKSYVPFTGYREAKKRRNSSEIFKVQSKRKKIYY</sequence>
<feature type="compositionally biased region" description="Polar residues" evidence="1">
    <location>
        <begin position="1"/>
        <end position="25"/>
    </location>
</feature>
<evidence type="ECO:0000313" key="2">
    <source>
        <dbReference type="EMBL" id="KAK3104028.1"/>
    </source>
</evidence>
<dbReference type="Proteomes" id="UP001186944">
    <property type="component" value="Unassembled WGS sequence"/>
</dbReference>
<comment type="caution">
    <text evidence="2">The sequence shown here is derived from an EMBL/GenBank/DDBJ whole genome shotgun (WGS) entry which is preliminary data.</text>
</comment>
<accession>A0AA89C8M8</accession>
<gene>
    <name evidence="2" type="ORF">FSP39_023765</name>
</gene>
<feature type="region of interest" description="Disordered" evidence="1">
    <location>
        <begin position="1"/>
        <end position="42"/>
    </location>
</feature>